<reference evidence="1 2" key="1">
    <citation type="journal article" date="2018" name="Mol. Biol. Evol.">
        <title>Broad Genomic Sampling Reveals a Smut Pathogenic Ancestry of the Fungal Clade Ustilaginomycotina.</title>
        <authorList>
            <person name="Kijpornyongpan T."/>
            <person name="Mondo S.J."/>
            <person name="Barry K."/>
            <person name="Sandor L."/>
            <person name="Lee J."/>
            <person name="Lipzen A."/>
            <person name="Pangilinan J."/>
            <person name="LaButti K."/>
            <person name="Hainaut M."/>
            <person name="Henrissat B."/>
            <person name="Grigoriev I.V."/>
            <person name="Spatafora J.W."/>
            <person name="Aime M.C."/>
        </authorList>
    </citation>
    <scope>NUCLEOTIDE SEQUENCE [LARGE SCALE GENOMIC DNA]</scope>
    <source>
        <strain evidence="1 2">SA 807</strain>
    </source>
</reference>
<evidence type="ECO:0000313" key="1">
    <source>
        <dbReference type="EMBL" id="PWN46656.1"/>
    </source>
</evidence>
<proteinExistence type="predicted"/>
<accession>A0ACD0NLH0</accession>
<name>A0ACD0NLH0_9BASI</name>
<protein>
    <submittedName>
        <fullName evidence="1">Uncharacterized protein</fullName>
    </submittedName>
</protein>
<dbReference type="EMBL" id="KZ820800">
    <property type="protein sequence ID" value="PWN46656.1"/>
    <property type="molecule type" value="Genomic_DNA"/>
</dbReference>
<dbReference type="Proteomes" id="UP000245626">
    <property type="component" value="Unassembled WGS sequence"/>
</dbReference>
<gene>
    <name evidence="1" type="ORF">IE53DRAFT_391175</name>
</gene>
<evidence type="ECO:0000313" key="2">
    <source>
        <dbReference type="Proteomes" id="UP000245626"/>
    </source>
</evidence>
<keyword evidence="2" id="KW-1185">Reference proteome</keyword>
<organism evidence="1 2">
    <name type="scientific">Violaceomyces palustris</name>
    <dbReference type="NCBI Taxonomy" id="1673888"/>
    <lineage>
        <taxon>Eukaryota</taxon>
        <taxon>Fungi</taxon>
        <taxon>Dikarya</taxon>
        <taxon>Basidiomycota</taxon>
        <taxon>Ustilaginomycotina</taxon>
        <taxon>Ustilaginomycetes</taxon>
        <taxon>Violaceomycetales</taxon>
        <taxon>Violaceomycetaceae</taxon>
        <taxon>Violaceomyces</taxon>
    </lineage>
</organism>
<sequence length="199" mass="22229">MPGTIHLRIQREGEVEESLPRAKIERPSAKCVWGARRVWGEEEWNHCPRHPSLPEKRRKKEVGKIRARGFPQASAKEGQKGKKFGDGVRDLTWAVPLSFPTHHSLNHFPPSPRLGTLAFRPCRRSDEWNGRDKVAPSILSWSPLPFPELLNSPISSPLRRSIAPSFLPSPSSNGSLPSRQKALAQPSARLNPIQGVPSI</sequence>